<gene>
    <name evidence="1" type="ORF">Forpi1262_v010744</name>
</gene>
<evidence type="ECO:0000313" key="2">
    <source>
        <dbReference type="Proteomes" id="UP000693942"/>
    </source>
</evidence>
<dbReference type="EMBL" id="JAELUR010000008">
    <property type="protein sequence ID" value="KAG7427914.1"/>
    <property type="molecule type" value="Genomic_DNA"/>
</dbReference>
<evidence type="ECO:0000313" key="1">
    <source>
        <dbReference type="EMBL" id="KAG7427914.1"/>
    </source>
</evidence>
<dbReference type="AlphaFoldDB" id="A0A8J5PYK9"/>
<proteinExistence type="predicted"/>
<reference evidence="1" key="1">
    <citation type="submission" date="2021-04" db="EMBL/GenBank/DDBJ databases">
        <title>First draft genome resource for Brassicaceae pathogens Fusarium oxysporum f. sp. raphani and Fusarium oxysporum f. sp. rapae.</title>
        <authorList>
            <person name="Asai S."/>
        </authorList>
    </citation>
    <scope>NUCLEOTIDE SEQUENCE</scope>
    <source>
        <strain evidence="1">Tf1262</strain>
    </source>
</reference>
<dbReference type="Proteomes" id="UP000693942">
    <property type="component" value="Unassembled WGS sequence"/>
</dbReference>
<sequence length="518" mass="59293">MRICLSLTSVEHLLTWDRLILALELRSAIELYQSRWQKPKNDPVHRDLTKDFLSAVDWAELERFHDFLKPFYILTKTMEGNASKPGAEGGHGAVWETLKTMDYLFVKFKQAAEETQFEEPSHFKSGIDCGWAKLEDYYIKTDRTPIYRAALALHPSYGYDYFERHWKNAMDRPQWYSDMQSAVGSLFDEYVRQAEVETQAQAGLLEDEADEIEADVNDYSSFGKSSTSAFELLQLELDYFYANYTDINHSIPSDETLHFEACCIIFGAEMNYQHPSTATSWLRDLIMGTQDIVNKARMTPMKSAARSRFSELKIHSKKDIFEDCKLETSLRQYVDMLQLLNLEIGDVELQKEACSIINHMPDASPMFSQLLIGLVYGSTSWLASFRERVGLPPSEVVSSNTQEGLVPPLLSSGGLPAISSNDHEHWRPPSGSNSPPISLGQKIVSLNDGNMYRGLTRDLTRYVARTISPLNPTSHIPTDEELQYQARWIMYDSHDVWNQTPADNLDWLTEFKRDSGFF</sequence>
<name>A0A8J5PYK9_FUSOX</name>
<comment type="caution">
    <text evidence="1">The sequence shown here is derived from an EMBL/GenBank/DDBJ whole genome shotgun (WGS) entry which is preliminary data.</text>
</comment>
<organism evidence="1 2">
    <name type="scientific">Fusarium oxysporum f. sp. raphani</name>
    <dbReference type="NCBI Taxonomy" id="96318"/>
    <lineage>
        <taxon>Eukaryota</taxon>
        <taxon>Fungi</taxon>
        <taxon>Dikarya</taxon>
        <taxon>Ascomycota</taxon>
        <taxon>Pezizomycotina</taxon>
        <taxon>Sordariomycetes</taxon>
        <taxon>Hypocreomycetidae</taxon>
        <taxon>Hypocreales</taxon>
        <taxon>Nectriaceae</taxon>
        <taxon>Fusarium</taxon>
        <taxon>Fusarium oxysporum species complex</taxon>
    </lineage>
</organism>
<protein>
    <submittedName>
        <fullName evidence="1">Uncharacterized protein</fullName>
    </submittedName>
</protein>
<accession>A0A8J5PYK9</accession>